<evidence type="ECO:0000313" key="2">
    <source>
        <dbReference type="Proteomes" id="UP001235939"/>
    </source>
</evidence>
<name>A0ABY6KER2_9ARAC</name>
<proteinExistence type="predicted"/>
<dbReference type="PANTHER" id="PTHR11439">
    <property type="entry name" value="GAG-POL-RELATED RETROTRANSPOSON"/>
    <property type="match status" value="1"/>
</dbReference>
<dbReference type="EMBL" id="CP092866">
    <property type="protein sequence ID" value="UYV66283.1"/>
    <property type="molecule type" value="Genomic_DNA"/>
</dbReference>
<dbReference type="CDD" id="cd09272">
    <property type="entry name" value="RNase_HI_RT_Ty1"/>
    <property type="match status" value="1"/>
</dbReference>
<accession>A0ABY6KER2</accession>
<sequence>MDDELRVLQERGAWELSTLPPGKKPKKPISTRWVYKMTWPYLARVKRFCRNIERKINERFRVKNLGAIRNFLRVQIDYQDEETVVLSQSTYVKSILQKFNMIECRLVSAPVGARFCNHTPTEGETLISHIVYPPFSSIQTRERNTPLDISFPVSKRDCPTDEEEKERMKAIPYRELIGSLLYLANCTRPNLIFTVTRLAQFASNPGRLHWQAEKHVLLFTTRQHKSIFRDVCVYSDADWASNIDDRRSNSGTAITKGHFIVIWKTIKQKCVSLSTMEAEYFALSQTTKEAVWIATILKESKFLSNFAFPLIIHCDNRSAIDFSQNNVENNKSKHIDIRYHHLREIIINGEIKIFYIPTKENLPTSSSKTLSKVTECLLCQII</sequence>
<dbReference type="PANTHER" id="PTHR11439:SF440">
    <property type="entry name" value="INTEGRASE CATALYTIC DOMAIN-CONTAINING PROTEIN"/>
    <property type="match status" value="1"/>
</dbReference>
<keyword evidence="2" id="KW-1185">Reference proteome</keyword>
<evidence type="ECO:0008006" key="3">
    <source>
        <dbReference type="Google" id="ProtNLM"/>
    </source>
</evidence>
<protein>
    <recommendedName>
        <fullName evidence="3">Reverse transcriptase Ty1/copia-type domain-containing protein</fullName>
    </recommendedName>
</protein>
<dbReference type="Proteomes" id="UP001235939">
    <property type="component" value="Chromosome 04"/>
</dbReference>
<gene>
    <name evidence="1" type="ORF">LAZ67_4001203</name>
</gene>
<evidence type="ECO:0000313" key="1">
    <source>
        <dbReference type="EMBL" id="UYV66283.1"/>
    </source>
</evidence>
<reference evidence="1 2" key="1">
    <citation type="submission" date="2022-01" db="EMBL/GenBank/DDBJ databases">
        <title>A chromosomal length assembly of Cordylochernes scorpioides.</title>
        <authorList>
            <person name="Zeh D."/>
            <person name="Zeh J."/>
        </authorList>
    </citation>
    <scope>NUCLEOTIDE SEQUENCE [LARGE SCALE GENOMIC DNA]</scope>
    <source>
        <strain evidence="1">IN4F17</strain>
        <tissue evidence="1">Whole Body</tissue>
    </source>
</reference>
<organism evidence="1 2">
    <name type="scientific">Cordylochernes scorpioides</name>
    <dbReference type="NCBI Taxonomy" id="51811"/>
    <lineage>
        <taxon>Eukaryota</taxon>
        <taxon>Metazoa</taxon>
        <taxon>Ecdysozoa</taxon>
        <taxon>Arthropoda</taxon>
        <taxon>Chelicerata</taxon>
        <taxon>Arachnida</taxon>
        <taxon>Pseudoscorpiones</taxon>
        <taxon>Cheliferoidea</taxon>
        <taxon>Chernetidae</taxon>
        <taxon>Cordylochernes</taxon>
    </lineage>
</organism>